<feature type="region of interest" description="Disordered" evidence="1">
    <location>
        <begin position="114"/>
        <end position="171"/>
    </location>
</feature>
<dbReference type="Proteomes" id="UP001054889">
    <property type="component" value="Unassembled WGS sequence"/>
</dbReference>
<feature type="compositionally biased region" description="Low complexity" evidence="1">
    <location>
        <begin position="155"/>
        <end position="165"/>
    </location>
</feature>
<comment type="caution">
    <text evidence="3">The sequence shown here is derived from an EMBL/GenBank/DDBJ whole genome shotgun (WGS) entry which is preliminary data.</text>
</comment>
<keyword evidence="4" id="KW-1185">Reference proteome</keyword>
<evidence type="ECO:0000259" key="2">
    <source>
        <dbReference type="Pfam" id="PF06972"/>
    </source>
</evidence>
<evidence type="ECO:0000313" key="4">
    <source>
        <dbReference type="Proteomes" id="UP001054889"/>
    </source>
</evidence>
<dbReference type="InterPro" id="IPR009060">
    <property type="entry name" value="UBA-like_sf"/>
</dbReference>
<sequence length="287" mass="30497">MSGGGGGGGARGAAGPVPASARKLVQGLKEIVNRPDAEIYAALRECDMDPDEAVSRLLSQGPISSRALFPSLFLFRLLRSRFGAASVVLQACGSQAGHATYNISHIAHLTTDTFQEVKSKRDKKKEVKETPEPRSRGTSNSNNRATRGGADRTGRSSSVQSGSSGTDYAASRSSILGPAVPATNSTQKQTVPSLSANKDVAFNGSLGAPQSSSGFQSSWSGVPGQMSMADIVKMGRPQIRPSGKPMATQQTHLMLVIAKTRNKLQAQLYQQCLTRDFLLFQTLFLRL</sequence>
<proteinExistence type="predicted"/>
<evidence type="ECO:0000256" key="1">
    <source>
        <dbReference type="SAM" id="MobiDB-lite"/>
    </source>
</evidence>
<dbReference type="PANTHER" id="PTHR46445">
    <property type="entry name" value="RNA POLYMERASE II DEGRADATION FACTOR-LIKE PROTEIN (DUF1296)"/>
    <property type="match status" value="1"/>
</dbReference>
<dbReference type="PANTHER" id="PTHR46445:SF6">
    <property type="entry name" value="OS01G0663800 PROTEIN"/>
    <property type="match status" value="1"/>
</dbReference>
<dbReference type="InterPro" id="IPR009719">
    <property type="entry name" value="GIP1_N"/>
</dbReference>
<feature type="compositionally biased region" description="Basic and acidic residues" evidence="1">
    <location>
        <begin position="115"/>
        <end position="135"/>
    </location>
</feature>
<organism evidence="3 4">
    <name type="scientific">Eleusine coracana subsp. coracana</name>
    <dbReference type="NCBI Taxonomy" id="191504"/>
    <lineage>
        <taxon>Eukaryota</taxon>
        <taxon>Viridiplantae</taxon>
        <taxon>Streptophyta</taxon>
        <taxon>Embryophyta</taxon>
        <taxon>Tracheophyta</taxon>
        <taxon>Spermatophyta</taxon>
        <taxon>Magnoliopsida</taxon>
        <taxon>Liliopsida</taxon>
        <taxon>Poales</taxon>
        <taxon>Poaceae</taxon>
        <taxon>PACMAD clade</taxon>
        <taxon>Chloridoideae</taxon>
        <taxon>Cynodonteae</taxon>
        <taxon>Eleusininae</taxon>
        <taxon>Eleusine</taxon>
    </lineage>
</organism>
<reference evidence="3" key="1">
    <citation type="journal article" date="2018" name="DNA Res.">
        <title>Multiple hybrid de novo genome assembly of finger millet, an orphan allotetraploid crop.</title>
        <authorList>
            <person name="Hatakeyama M."/>
            <person name="Aluri S."/>
            <person name="Balachadran M.T."/>
            <person name="Sivarajan S.R."/>
            <person name="Patrignani A."/>
            <person name="Gruter S."/>
            <person name="Poveda L."/>
            <person name="Shimizu-Inatsugi R."/>
            <person name="Baeten J."/>
            <person name="Francoijs K.J."/>
            <person name="Nataraja K.N."/>
            <person name="Reddy Y.A.N."/>
            <person name="Phadnis S."/>
            <person name="Ravikumar R.L."/>
            <person name="Schlapbach R."/>
            <person name="Sreeman S.M."/>
            <person name="Shimizu K.K."/>
        </authorList>
    </citation>
    <scope>NUCLEOTIDE SEQUENCE</scope>
</reference>
<protein>
    <recommendedName>
        <fullName evidence="2">GBF-interacting protein 1 N-terminal domain-containing protein</fullName>
    </recommendedName>
</protein>
<accession>A0AAV5E6L3</accession>
<dbReference type="Pfam" id="PF06972">
    <property type="entry name" value="GIP1_N"/>
    <property type="match status" value="1"/>
</dbReference>
<name>A0AAV5E6L3_ELECO</name>
<dbReference type="SUPFAM" id="SSF46934">
    <property type="entry name" value="UBA-like"/>
    <property type="match status" value="1"/>
</dbReference>
<feature type="domain" description="GBF-interacting protein 1 N-terminal" evidence="2">
    <location>
        <begin position="17"/>
        <end position="62"/>
    </location>
</feature>
<dbReference type="AlphaFoldDB" id="A0AAV5E6L3"/>
<dbReference type="EMBL" id="BQKI01000073">
    <property type="protein sequence ID" value="GJN18154.1"/>
    <property type="molecule type" value="Genomic_DNA"/>
</dbReference>
<reference evidence="3" key="2">
    <citation type="submission" date="2021-12" db="EMBL/GenBank/DDBJ databases">
        <title>Resequencing data analysis of finger millet.</title>
        <authorList>
            <person name="Hatakeyama M."/>
            <person name="Aluri S."/>
            <person name="Balachadran M.T."/>
            <person name="Sivarajan S.R."/>
            <person name="Poveda L."/>
            <person name="Shimizu-Inatsugi R."/>
            <person name="Schlapbach R."/>
            <person name="Sreeman S.M."/>
            <person name="Shimizu K.K."/>
        </authorList>
    </citation>
    <scope>NUCLEOTIDE SEQUENCE</scope>
</reference>
<gene>
    <name evidence="3" type="primary">gb05286</name>
    <name evidence="3" type="ORF">PR202_gb05286</name>
</gene>
<evidence type="ECO:0000313" key="3">
    <source>
        <dbReference type="EMBL" id="GJN18154.1"/>
    </source>
</evidence>